<dbReference type="InterPro" id="IPR045584">
    <property type="entry name" value="Pilin-like"/>
</dbReference>
<protein>
    <recommendedName>
        <fullName evidence="4">Type II secretion system protein GspG C-terminal domain-containing protein</fullName>
    </recommendedName>
</protein>
<evidence type="ECO:0000313" key="3">
    <source>
        <dbReference type="Proteomes" id="UP000178615"/>
    </source>
</evidence>
<organism evidence="2 3">
    <name type="scientific">candidate division WWE3 bacterium RBG_19FT_COMBO_34_6</name>
    <dbReference type="NCBI Taxonomy" id="1802612"/>
    <lineage>
        <taxon>Bacteria</taxon>
        <taxon>Katanobacteria</taxon>
    </lineage>
</organism>
<dbReference type="EMBL" id="MEUV01000003">
    <property type="protein sequence ID" value="OGC46472.1"/>
    <property type="molecule type" value="Genomic_DNA"/>
</dbReference>
<dbReference type="SUPFAM" id="SSF54523">
    <property type="entry name" value="Pili subunits"/>
    <property type="match status" value="1"/>
</dbReference>
<dbReference type="PROSITE" id="PS00409">
    <property type="entry name" value="PROKAR_NTER_METHYL"/>
    <property type="match status" value="1"/>
</dbReference>
<dbReference type="Proteomes" id="UP000178615">
    <property type="component" value="Unassembled WGS sequence"/>
</dbReference>
<keyword evidence="1" id="KW-0812">Transmembrane</keyword>
<feature type="transmembrane region" description="Helical" evidence="1">
    <location>
        <begin position="7"/>
        <end position="31"/>
    </location>
</feature>
<dbReference type="AlphaFoldDB" id="A0A1F4UNM9"/>
<dbReference type="Gene3D" id="3.30.700.10">
    <property type="entry name" value="Glycoprotein, Type 4 Pilin"/>
    <property type="match status" value="1"/>
</dbReference>
<comment type="caution">
    <text evidence="2">The sequence shown here is derived from an EMBL/GenBank/DDBJ whole genome shotgun (WGS) entry which is preliminary data.</text>
</comment>
<gene>
    <name evidence="2" type="ORF">A2V49_04320</name>
</gene>
<evidence type="ECO:0000313" key="2">
    <source>
        <dbReference type="EMBL" id="OGC46472.1"/>
    </source>
</evidence>
<dbReference type="InterPro" id="IPR012902">
    <property type="entry name" value="N_methyl_site"/>
</dbReference>
<reference evidence="2 3" key="1">
    <citation type="journal article" date="2016" name="Nat. Commun.">
        <title>Thousands of microbial genomes shed light on interconnected biogeochemical processes in an aquifer system.</title>
        <authorList>
            <person name="Anantharaman K."/>
            <person name="Brown C.T."/>
            <person name="Hug L.A."/>
            <person name="Sharon I."/>
            <person name="Castelle C.J."/>
            <person name="Probst A.J."/>
            <person name="Thomas B.C."/>
            <person name="Singh A."/>
            <person name="Wilkins M.J."/>
            <person name="Karaoz U."/>
            <person name="Brodie E.L."/>
            <person name="Williams K.H."/>
            <person name="Hubbard S.S."/>
            <person name="Banfield J.F."/>
        </authorList>
    </citation>
    <scope>NUCLEOTIDE SEQUENCE [LARGE SCALE GENOMIC DNA]</scope>
</reference>
<sequence>MPEYKKGFTLIELLIVITVIGILAGILVMIINPREYQAQARDARRLNDILSVQTAIIDSLANGVISLTDTAGCADCSSNIGTEEIDGSGWVKFNNIKGRGLIDVISVLPIDPINNNTYYFSYYSDGNDFELNAVLESTRYQTNAQRDGGNDNDIYERGFNLNLK</sequence>
<keyword evidence="1" id="KW-0472">Membrane</keyword>
<evidence type="ECO:0008006" key="4">
    <source>
        <dbReference type="Google" id="ProtNLM"/>
    </source>
</evidence>
<keyword evidence="1" id="KW-1133">Transmembrane helix</keyword>
<dbReference type="Pfam" id="PF07963">
    <property type="entry name" value="N_methyl"/>
    <property type="match status" value="1"/>
</dbReference>
<proteinExistence type="predicted"/>
<evidence type="ECO:0000256" key="1">
    <source>
        <dbReference type="SAM" id="Phobius"/>
    </source>
</evidence>
<dbReference type="NCBIfam" id="TIGR02532">
    <property type="entry name" value="IV_pilin_GFxxxE"/>
    <property type="match status" value="1"/>
</dbReference>
<accession>A0A1F4UNM9</accession>
<name>A0A1F4UNM9_UNCKA</name>